<protein>
    <submittedName>
        <fullName evidence="2">Uncharacterized protein</fullName>
    </submittedName>
</protein>
<sequence length="179" mass="19005">MSLGLGVMTLRQFIAPLLPLHPNSLLIRMTVLHLATGLLLETSTTRCSLGAGCSSVLSGGRGRPLPCSQPQQRPTQQGHAFQGPPKPSKPSALTRGKKTSALATPNPDFAVKHPNPASSGQKPLDGTPSLSSVKKKNPSHATAGPTCKEVLVEFKLDRNPGNSLCLKQVEQSHEQSHER</sequence>
<accession>A0A8H6IED9</accession>
<dbReference type="AlphaFoldDB" id="A0A8H6IED9"/>
<reference evidence="2 3" key="1">
    <citation type="submission" date="2020-07" db="EMBL/GenBank/DDBJ databases">
        <title>Comparative genomics of pyrophilous fungi reveals a link between fire events and developmental genes.</title>
        <authorList>
            <consortium name="DOE Joint Genome Institute"/>
            <person name="Steindorff A.S."/>
            <person name="Carver A."/>
            <person name="Calhoun S."/>
            <person name="Stillman K."/>
            <person name="Liu H."/>
            <person name="Lipzen A."/>
            <person name="Pangilinan J."/>
            <person name="Labutti K."/>
            <person name="Bruns T.D."/>
            <person name="Grigoriev I.V."/>
        </authorList>
    </citation>
    <scope>NUCLEOTIDE SEQUENCE [LARGE SCALE GENOMIC DNA]</scope>
    <source>
        <strain evidence="2 3">CBS 144469</strain>
    </source>
</reference>
<organism evidence="2 3">
    <name type="scientific">Ephemerocybe angulata</name>
    <dbReference type="NCBI Taxonomy" id="980116"/>
    <lineage>
        <taxon>Eukaryota</taxon>
        <taxon>Fungi</taxon>
        <taxon>Dikarya</taxon>
        <taxon>Basidiomycota</taxon>
        <taxon>Agaricomycotina</taxon>
        <taxon>Agaricomycetes</taxon>
        <taxon>Agaricomycetidae</taxon>
        <taxon>Agaricales</taxon>
        <taxon>Agaricineae</taxon>
        <taxon>Psathyrellaceae</taxon>
        <taxon>Ephemerocybe</taxon>
    </lineage>
</organism>
<dbReference type="Proteomes" id="UP000521943">
    <property type="component" value="Unassembled WGS sequence"/>
</dbReference>
<proteinExistence type="predicted"/>
<evidence type="ECO:0000256" key="1">
    <source>
        <dbReference type="SAM" id="MobiDB-lite"/>
    </source>
</evidence>
<comment type="caution">
    <text evidence="2">The sequence shown here is derived from an EMBL/GenBank/DDBJ whole genome shotgun (WGS) entry which is preliminary data.</text>
</comment>
<evidence type="ECO:0000313" key="3">
    <source>
        <dbReference type="Proteomes" id="UP000521943"/>
    </source>
</evidence>
<feature type="region of interest" description="Disordered" evidence="1">
    <location>
        <begin position="159"/>
        <end position="179"/>
    </location>
</feature>
<feature type="compositionally biased region" description="Basic and acidic residues" evidence="1">
    <location>
        <begin position="170"/>
        <end position="179"/>
    </location>
</feature>
<keyword evidence="3" id="KW-1185">Reference proteome</keyword>
<dbReference type="EMBL" id="JACGCI010000006">
    <property type="protein sequence ID" value="KAF6762929.1"/>
    <property type="molecule type" value="Genomic_DNA"/>
</dbReference>
<evidence type="ECO:0000313" key="2">
    <source>
        <dbReference type="EMBL" id="KAF6762929.1"/>
    </source>
</evidence>
<feature type="region of interest" description="Disordered" evidence="1">
    <location>
        <begin position="56"/>
        <end position="146"/>
    </location>
</feature>
<feature type="compositionally biased region" description="Polar residues" evidence="1">
    <location>
        <begin position="68"/>
        <end position="79"/>
    </location>
</feature>
<name>A0A8H6IED9_9AGAR</name>
<gene>
    <name evidence="2" type="ORF">DFP72DRAFT_841117</name>
</gene>